<name>A0A850C5P6_9ACTN</name>
<dbReference type="EMBL" id="JABFXE010000352">
    <property type="protein sequence ID" value="NUQ88448.1"/>
    <property type="molecule type" value="Genomic_DNA"/>
</dbReference>
<comment type="caution">
    <text evidence="2">The sequence shown here is derived from an EMBL/GenBank/DDBJ whole genome shotgun (WGS) entry which is preliminary data.</text>
</comment>
<protein>
    <submittedName>
        <fullName evidence="2">Sugar ABC transporter substrate-binding protein</fullName>
    </submittedName>
</protein>
<evidence type="ECO:0000259" key="1">
    <source>
        <dbReference type="Pfam" id="PF13407"/>
    </source>
</evidence>
<dbReference type="Pfam" id="PF13407">
    <property type="entry name" value="Peripla_BP_4"/>
    <property type="match status" value="1"/>
</dbReference>
<dbReference type="InterPro" id="IPR025997">
    <property type="entry name" value="SBP_2_dom"/>
</dbReference>
<reference evidence="2 3" key="1">
    <citation type="submission" date="2020-05" db="EMBL/GenBank/DDBJ databases">
        <title>DNA-SIP metagenomic assembled genomes.</title>
        <authorList>
            <person name="Yu J."/>
        </authorList>
    </citation>
    <scope>NUCLEOTIDE SEQUENCE [LARGE SCALE GENOMIC DNA]</scope>
    <source>
        <strain evidence="2">Bin5.27</strain>
    </source>
</reference>
<sequence>MIGTSSGLKRFVLLGALVACVVLLSSCTGTAERSGGVTTGAQLREAQARVDKLYAGTHTRPPADSPKPAAGKNLWVISYGQSFVSSATTAAAAEKAAETLGWRVTVVDAKFNPATALDGIRQAVAAGADALFTIYWDCSAVKAGLIAARQAGVVTVANEAQDCEGKPLYDHVVSYNPGFYDGNDGGFLGYLRGWAAALADYTIVKTEGKAKAIVFSQTDTVSSRVAYDGYVDQLAACAGCEVVSTVEYVGSEVGPALQQKAEQALLQHPDANALTVSGDANLTGGVIAALKSSGRYGKIVIAGGEGSAATIPLMRSYPSWWGFSNLPISWEGWAAVDAINRIFNSGTPAAKSGIGYQIVDKEHNTPPGDEAVAYKNGEPIDFASLYRQVWSTAP</sequence>
<evidence type="ECO:0000313" key="2">
    <source>
        <dbReference type="EMBL" id="NUQ88448.1"/>
    </source>
</evidence>
<accession>A0A850C5P6</accession>
<dbReference type="Gene3D" id="3.40.50.2300">
    <property type="match status" value="2"/>
</dbReference>
<organism evidence="2 3">
    <name type="scientific">Glycomyces artemisiae</name>
    <dbReference type="NCBI Taxonomy" id="1076443"/>
    <lineage>
        <taxon>Bacteria</taxon>
        <taxon>Bacillati</taxon>
        <taxon>Actinomycetota</taxon>
        <taxon>Actinomycetes</taxon>
        <taxon>Glycomycetales</taxon>
        <taxon>Glycomycetaceae</taxon>
        <taxon>Glycomyces</taxon>
    </lineage>
</organism>
<dbReference type="AlphaFoldDB" id="A0A850C5P6"/>
<gene>
    <name evidence="2" type="ORF">HOQ43_08300</name>
</gene>
<feature type="domain" description="Periplasmic binding protein" evidence="1">
    <location>
        <begin position="89"/>
        <end position="340"/>
    </location>
</feature>
<proteinExistence type="predicted"/>
<dbReference type="Proteomes" id="UP000574690">
    <property type="component" value="Unassembled WGS sequence"/>
</dbReference>
<evidence type="ECO:0000313" key="3">
    <source>
        <dbReference type="Proteomes" id="UP000574690"/>
    </source>
</evidence>
<dbReference type="SUPFAM" id="SSF53822">
    <property type="entry name" value="Periplasmic binding protein-like I"/>
    <property type="match status" value="1"/>
</dbReference>
<dbReference type="InterPro" id="IPR028082">
    <property type="entry name" value="Peripla_BP_I"/>
</dbReference>